<proteinExistence type="predicted"/>
<evidence type="ECO:0000313" key="2">
    <source>
        <dbReference type="EMBL" id="KAK5972871.1"/>
    </source>
</evidence>
<name>A0AAN8IGN9_TRICO</name>
<sequence>MIETLSGSITRAISEPSLHVKDNINFTLKGLDSIGEIHGNVFVVLENLSYVQQDVKKHITNITDGKAVFLSFDQYKAMRISEPVISTRATFLSNAHSSNPTATTLSGIDQGNPSEENQAIRGHSSYRSAEDGAQKKPSEVIGL</sequence>
<evidence type="ECO:0000256" key="1">
    <source>
        <dbReference type="SAM" id="MobiDB-lite"/>
    </source>
</evidence>
<accession>A0AAN8IGN9</accession>
<protein>
    <submittedName>
        <fullName evidence="2">Uncharacterized protein</fullName>
    </submittedName>
</protein>
<feature type="compositionally biased region" description="Basic and acidic residues" evidence="1">
    <location>
        <begin position="128"/>
        <end position="143"/>
    </location>
</feature>
<feature type="region of interest" description="Disordered" evidence="1">
    <location>
        <begin position="93"/>
        <end position="143"/>
    </location>
</feature>
<dbReference type="AlphaFoldDB" id="A0AAN8IGN9"/>
<dbReference type="EMBL" id="WIXE01016177">
    <property type="protein sequence ID" value="KAK5972871.1"/>
    <property type="molecule type" value="Genomic_DNA"/>
</dbReference>
<organism evidence="2 3">
    <name type="scientific">Trichostrongylus colubriformis</name>
    <name type="common">Black scour worm</name>
    <dbReference type="NCBI Taxonomy" id="6319"/>
    <lineage>
        <taxon>Eukaryota</taxon>
        <taxon>Metazoa</taxon>
        <taxon>Ecdysozoa</taxon>
        <taxon>Nematoda</taxon>
        <taxon>Chromadorea</taxon>
        <taxon>Rhabditida</taxon>
        <taxon>Rhabditina</taxon>
        <taxon>Rhabditomorpha</taxon>
        <taxon>Strongyloidea</taxon>
        <taxon>Trichostrongylidae</taxon>
        <taxon>Trichostrongylus</taxon>
    </lineage>
</organism>
<comment type="caution">
    <text evidence="2">The sequence shown here is derived from an EMBL/GenBank/DDBJ whole genome shotgun (WGS) entry which is preliminary data.</text>
</comment>
<keyword evidence="3" id="KW-1185">Reference proteome</keyword>
<gene>
    <name evidence="2" type="ORF">GCK32_012690</name>
</gene>
<reference evidence="2 3" key="1">
    <citation type="submission" date="2019-10" db="EMBL/GenBank/DDBJ databases">
        <title>Assembly and Annotation for the nematode Trichostrongylus colubriformis.</title>
        <authorList>
            <person name="Martin J."/>
        </authorList>
    </citation>
    <scope>NUCLEOTIDE SEQUENCE [LARGE SCALE GENOMIC DNA]</scope>
    <source>
        <strain evidence="2">G859</strain>
        <tissue evidence="2">Whole worm</tissue>
    </source>
</reference>
<feature type="non-terminal residue" evidence="2">
    <location>
        <position position="143"/>
    </location>
</feature>
<dbReference type="Proteomes" id="UP001331761">
    <property type="component" value="Unassembled WGS sequence"/>
</dbReference>
<feature type="compositionally biased region" description="Polar residues" evidence="1">
    <location>
        <begin position="93"/>
        <end position="117"/>
    </location>
</feature>
<evidence type="ECO:0000313" key="3">
    <source>
        <dbReference type="Proteomes" id="UP001331761"/>
    </source>
</evidence>